<dbReference type="EMBL" id="QTSX02004971">
    <property type="protein sequence ID" value="KAJ9063451.1"/>
    <property type="molecule type" value="Genomic_DNA"/>
</dbReference>
<gene>
    <name evidence="1" type="primary">CDC7</name>
    <name evidence="1" type="ORF">DSO57_1000043</name>
</gene>
<sequence length="596" mass="66881">MADNPEDALRERMRATRDERDLQATARGGATSHGTFLLPPMPLQPPAFDQFPNSSYMFNSRLGVPSSYTGLMPNTSRFAQSPGVLPLHPPSSFNPYSTAHYTMAGGQHPGAQMSTLGPAYNTQAARVASQPSTSRLGSSYLTSEPHASNTPALVVNDAYLNHLRRRFPVVLAHRKEIEALSRLFPNLDHEYYLYDKIGEGTFSSVYKGIDVKHDLYENSGWDLYPSASDSEDDETGPPPPPALIWESDEAGSRSIISSDPTAHPRPAPPLPTRRGPHYKFVAVKKIYVTSSCQRIENEIEILHTLSGHPNIVGLITALRREDQIIVVTPYYRHHDFRETFSLFNYEDMRNYMRCLLKGLSFCHLHHIIHRDVKPSNFLYHLNRRRGQLADFGLAQRQDLPSSSKRHHPPPTSSFHEVDTSIQNDSFARPAPNGVPFSYIDENGIPGVVRNELRPTIRANRAGTRGFRAPEVLLKVIHQTTAIDIWSAGVILLCMLSRRFPFFNSPNDQDALIEIGIIFGSIRMQEAAASFERTFLTNVPSVTPQGMTFEELLEFTNGEEAPNLPYEAVDLLKRLLEPRPDLRITADQALQHPFLAE</sequence>
<accession>A0ACC2SM42</accession>
<reference evidence="1" key="1">
    <citation type="submission" date="2022-04" db="EMBL/GenBank/DDBJ databases">
        <title>Genome of the entomopathogenic fungus Entomophthora muscae.</title>
        <authorList>
            <person name="Elya C."/>
            <person name="Lovett B.R."/>
            <person name="Lee E."/>
            <person name="Macias A.M."/>
            <person name="Hajek A.E."/>
            <person name="De Bivort B.L."/>
            <person name="Kasson M.T."/>
            <person name="De Fine Licht H.H."/>
            <person name="Stajich J.E."/>
        </authorList>
    </citation>
    <scope>NUCLEOTIDE SEQUENCE</scope>
    <source>
        <strain evidence="1">Berkeley</strain>
    </source>
</reference>
<comment type="caution">
    <text evidence="1">The sequence shown here is derived from an EMBL/GenBank/DDBJ whole genome shotgun (WGS) entry which is preliminary data.</text>
</comment>
<keyword evidence="2" id="KW-1185">Reference proteome</keyword>
<organism evidence="1 2">
    <name type="scientific">Entomophthora muscae</name>
    <dbReference type="NCBI Taxonomy" id="34485"/>
    <lineage>
        <taxon>Eukaryota</taxon>
        <taxon>Fungi</taxon>
        <taxon>Fungi incertae sedis</taxon>
        <taxon>Zoopagomycota</taxon>
        <taxon>Entomophthoromycotina</taxon>
        <taxon>Entomophthoromycetes</taxon>
        <taxon>Entomophthorales</taxon>
        <taxon>Entomophthoraceae</taxon>
        <taxon>Entomophthora</taxon>
    </lineage>
</organism>
<evidence type="ECO:0000313" key="2">
    <source>
        <dbReference type="Proteomes" id="UP001165960"/>
    </source>
</evidence>
<dbReference type="Proteomes" id="UP001165960">
    <property type="component" value="Unassembled WGS sequence"/>
</dbReference>
<keyword evidence="1" id="KW-0132">Cell division</keyword>
<keyword evidence="1" id="KW-0131">Cell cycle</keyword>
<evidence type="ECO:0000313" key="1">
    <source>
        <dbReference type="EMBL" id="KAJ9063451.1"/>
    </source>
</evidence>
<proteinExistence type="predicted"/>
<dbReference type="EC" id="2.7.11.1" evidence="1"/>
<keyword evidence="1" id="KW-0808">Transferase</keyword>
<protein>
    <submittedName>
        <fullName evidence="1">Cell division control protein 7</fullName>
        <ecNumber evidence="1">2.7.11.1</ecNumber>
    </submittedName>
</protein>
<name>A0ACC2SM42_9FUNG</name>